<dbReference type="InterPro" id="IPR019734">
    <property type="entry name" value="TPR_rpt"/>
</dbReference>
<dbReference type="SUPFAM" id="SSF48452">
    <property type="entry name" value="TPR-like"/>
    <property type="match status" value="2"/>
</dbReference>
<dbReference type="SUPFAM" id="SSF52540">
    <property type="entry name" value="P-loop containing nucleoside triphosphate hydrolases"/>
    <property type="match status" value="1"/>
</dbReference>
<dbReference type="PANTHER" id="PTHR19959">
    <property type="entry name" value="KINESIN LIGHT CHAIN"/>
    <property type="match status" value="1"/>
</dbReference>
<dbReference type="KEGG" id="rher:EHE19_012150"/>
<dbReference type="InterPro" id="IPR011990">
    <property type="entry name" value="TPR-like_helical_dom_sf"/>
</dbReference>
<feature type="domain" description="NB-ARC" evidence="2">
    <location>
        <begin position="48"/>
        <end position="200"/>
    </location>
</feature>
<dbReference type="RefSeq" id="WP_137698593.1">
    <property type="nucleotide sequence ID" value="NZ_CP061336.1"/>
</dbReference>
<evidence type="ECO:0000313" key="3">
    <source>
        <dbReference type="EMBL" id="QNU65672.1"/>
    </source>
</evidence>
<feature type="repeat" description="TPR" evidence="1">
    <location>
        <begin position="521"/>
        <end position="554"/>
    </location>
</feature>
<organism evidence="3 4">
    <name type="scientific">Ruminiclostridium herbifermentans</name>
    <dbReference type="NCBI Taxonomy" id="2488810"/>
    <lineage>
        <taxon>Bacteria</taxon>
        <taxon>Bacillati</taxon>
        <taxon>Bacillota</taxon>
        <taxon>Clostridia</taxon>
        <taxon>Eubacteriales</taxon>
        <taxon>Oscillospiraceae</taxon>
        <taxon>Ruminiclostridium</taxon>
    </lineage>
</organism>
<dbReference type="PROSITE" id="PS50005">
    <property type="entry name" value="TPR"/>
    <property type="match status" value="5"/>
</dbReference>
<reference evidence="3 4" key="1">
    <citation type="submission" date="2020-09" db="EMBL/GenBank/DDBJ databases">
        <title>Characterization and genome sequencing of Ruminiclostridium sp. nov. MA18.</title>
        <authorList>
            <person name="Rettenmaier R."/>
            <person name="Kowollik M.-L."/>
            <person name="Liebl W."/>
            <person name="Zverlov V."/>
        </authorList>
    </citation>
    <scope>NUCLEOTIDE SEQUENCE [LARGE SCALE GENOMIC DNA]</scope>
    <source>
        <strain evidence="3 4">MA18</strain>
    </source>
</reference>
<proteinExistence type="predicted"/>
<dbReference type="OrthoDB" id="36975at2"/>
<dbReference type="AlphaFoldDB" id="A0A4U7JB31"/>
<feature type="repeat" description="TPR" evidence="1">
    <location>
        <begin position="569"/>
        <end position="602"/>
    </location>
</feature>
<gene>
    <name evidence="3" type="ORF">EHE19_012150</name>
</gene>
<keyword evidence="4" id="KW-1185">Reference proteome</keyword>
<evidence type="ECO:0000313" key="4">
    <source>
        <dbReference type="Proteomes" id="UP000306409"/>
    </source>
</evidence>
<sequence length="823" mass="95525">MKKIYTSRNSRKNKNQIHEEDYYYIQSNIFPKTLGKLPFLPNVFVERQNDIKNIRNLLLEGNNPLVLFNREAGIGTTSVASKYYYEFQNEYKHIGWVHCKKNICTAVLTLAQSLGIEFNEKMAENKRYKCILQVLSSIEKPCLLIIDDVNDYEDLKNNIDKLNECSNLHILITTNITNFNLIKNYHVKELNEEQIVALFREYYPMHKDSDNVLLGEICRAAGYNTQVIIMFAKHLYEFNQVRETYSLNKLLEEFQKKGLFLAKDNQIIGTEYHVYGGINEEKPEDILKVLLEIGDLTEQEKSLLSVFAVLPSIGITHKDLTDLLSQVKGIELILATLSQKGWIDFNESTKTYKCNTLVQETIKKNKSSMELLDDCNVLIESLISRLEYEPGTGHLTKISYEKATTIIEYSEAILQFFKTAERSISVLCERIGRYHATVGNLTKALEYYEECTELKKKLYNEYPTNTGFKFGLAIAYSQLGTVYKNIGNLRKTLMCFKEDAKLTKELYEEYPNSVALKNGLAMSYSQLGATYQNTYNFSKVLEYFEQYTKLKKELYEEYPNNMGFKNGLAVSYSKLGTAYRDNGNIPKALECFNEEIKLFSELYEANPTNIRIKNALAISYSKLGLLYKNMNNFDKALKYFMEDTKLTKELYEENPGNVGFKNGLAVSYSKLGSMYKSKGELSKALEYFEEYSKLKKELYEECPDFIGFKNGLAISYSKLGSTYKNMGDLNKALEYYEKYIKLRTELHEEYPQNIGLKNSLAIAYYKIGMFYKDYKNSKKRAYKYFQESEKLLIELLKYMPQSVIFSSFLDKVEKRMKSLKNIH</sequence>
<feature type="repeat" description="TPR" evidence="1">
    <location>
        <begin position="617"/>
        <end position="650"/>
    </location>
</feature>
<dbReference type="InterPro" id="IPR027417">
    <property type="entry name" value="P-loop_NTPase"/>
</dbReference>
<dbReference type="PROSITE" id="PS50293">
    <property type="entry name" value="TPR_REGION"/>
    <property type="match status" value="1"/>
</dbReference>
<evidence type="ECO:0000259" key="2">
    <source>
        <dbReference type="Pfam" id="PF00931"/>
    </source>
</evidence>
<dbReference type="Proteomes" id="UP000306409">
    <property type="component" value="Chromosome"/>
</dbReference>
<evidence type="ECO:0000256" key="1">
    <source>
        <dbReference type="PROSITE-ProRule" id="PRU00339"/>
    </source>
</evidence>
<dbReference type="EMBL" id="CP061336">
    <property type="protein sequence ID" value="QNU65672.1"/>
    <property type="molecule type" value="Genomic_DNA"/>
</dbReference>
<dbReference type="PANTHER" id="PTHR19959:SF119">
    <property type="entry name" value="FUNGAL LIPASE-LIKE DOMAIN-CONTAINING PROTEIN"/>
    <property type="match status" value="1"/>
</dbReference>
<keyword evidence="1" id="KW-0802">TPR repeat</keyword>
<dbReference type="GO" id="GO:0043531">
    <property type="term" value="F:ADP binding"/>
    <property type="evidence" value="ECO:0007669"/>
    <property type="project" value="InterPro"/>
</dbReference>
<dbReference type="InterPro" id="IPR002182">
    <property type="entry name" value="NB-ARC"/>
</dbReference>
<dbReference type="Gene3D" id="3.40.50.300">
    <property type="entry name" value="P-loop containing nucleotide triphosphate hydrolases"/>
    <property type="match status" value="1"/>
</dbReference>
<dbReference type="Pfam" id="PF13181">
    <property type="entry name" value="TPR_8"/>
    <property type="match status" value="4"/>
</dbReference>
<accession>A0A4U7JB31</accession>
<feature type="repeat" description="TPR" evidence="1">
    <location>
        <begin position="665"/>
        <end position="698"/>
    </location>
</feature>
<dbReference type="SMART" id="SM00028">
    <property type="entry name" value="TPR"/>
    <property type="match status" value="8"/>
</dbReference>
<feature type="repeat" description="TPR" evidence="1">
    <location>
        <begin position="713"/>
        <end position="746"/>
    </location>
</feature>
<dbReference type="Pfam" id="PF00931">
    <property type="entry name" value="NB-ARC"/>
    <property type="match status" value="1"/>
</dbReference>
<name>A0A4U7JB31_9FIRM</name>
<dbReference type="Gene3D" id="1.25.40.10">
    <property type="entry name" value="Tetratricopeptide repeat domain"/>
    <property type="match status" value="4"/>
</dbReference>
<protein>
    <submittedName>
        <fullName evidence="3">Tetratricopeptide repeat protein</fullName>
    </submittedName>
</protein>